<dbReference type="EMBL" id="JABFAF010000011">
    <property type="protein sequence ID" value="MBA0870095.1"/>
    <property type="molecule type" value="Genomic_DNA"/>
</dbReference>
<proteinExistence type="predicted"/>
<keyword evidence="2" id="KW-1185">Reference proteome</keyword>
<dbReference type="AlphaFoldDB" id="A0A7J9MG41"/>
<dbReference type="Proteomes" id="UP000593576">
    <property type="component" value="Unassembled WGS sequence"/>
</dbReference>
<sequence>MRPMEVYRLDGDHLAHKNWPDSKSYWTSLSD</sequence>
<comment type="caution">
    <text evidence="1">The sequence shown here is derived from an EMBL/GenBank/DDBJ whole genome shotgun (WGS) entry which is preliminary data.</text>
</comment>
<name>A0A7J9MG41_GOSSC</name>
<protein>
    <submittedName>
        <fullName evidence="1">Uncharacterized protein</fullName>
    </submittedName>
</protein>
<organism evidence="1 2">
    <name type="scientific">Gossypium schwendimanii</name>
    <name type="common">Cotton</name>
    <dbReference type="NCBI Taxonomy" id="34291"/>
    <lineage>
        <taxon>Eukaryota</taxon>
        <taxon>Viridiplantae</taxon>
        <taxon>Streptophyta</taxon>
        <taxon>Embryophyta</taxon>
        <taxon>Tracheophyta</taxon>
        <taxon>Spermatophyta</taxon>
        <taxon>Magnoliopsida</taxon>
        <taxon>eudicotyledons</taxon>
        <taxon>Gunneridae</taxon>
        <taxon>Pentapetalae</taxon>
        <taxon>rosids</taxon>
        <taxon>malvids</taxon>
        <taxon>Malvales</taxon>
        <taxon>Malvaceae</taxon>
        <taxon>Malvoideae</taxon>
        <taxon>Gossypium</taxon>
    </lineage>
</organism>
<reference evidence="1 2" key="1">
    <citation type="journal article" date="2019" name="Genome Biol. Evol.">
        <title>Insights into the evolution of the New World diploid cottons (Gossypium, subgenus Houzingenia) based on genome sequencing.</title>
        <authorList>
            <person name="Grover C.E."/>
            <person name="Arick M.A. 2nd"/>
            <person name="Thrash A."/>
            <person name="Conover J.L."/>
            <person name="Sanders W.S."/>
            <person name="Peterson D.G."/>
            <person name="Frelichowski J.E."/>
            <person name="Scheffler J.A."/>
            <person name="Scheffler B.E."/>
            <person name="Wendel J.F."/>
        </authorList>
    </citation>
    <scope>NUCLEOTIDE SEQUENCE [LARGE SCALE GENOMIC DNA]</scope>
    <source>
        <strain evidence="1">1</strain>
        <tissue evidence="1">Leaf</tissue>
    </source>
</reference>
<gene>
    <name evidence="1" type="ORF">Goshw_007769</name>
</gene>
<evidence type="ECO:0000313" key="1">
    <source>
        <dbReference type="EMBL" id="MBA0870095.1"/>
    </source>
</evidence>
<evidence type="ECO:0000313" key="2">
    <source>
        <dbReference type="Proteomes" id="UP000593576"/>
    </source>
</evidence>
<accession>A0A7J9MG41</accession>